<name>A0A452QG29_URSAM</name>
<dbReference type="GO" id="GO:0072669">
    <property type="term" value="C:tRNA-splicing ligase complex"/>
    <property type="evidence" value="ECO:0007669"/>
    <property type="project" value="TreeGrafter"/>
</dbReference>
<reference evidence="2" key="2">
    <citation type="submission" date="2025-08" db="UniProtKB">
        <authorList>
            <consortium name="Ensembl"/>
        </authorList>
    </citation>
    <scope>IDENTIFICATION</scope>
</reference>
<dbReference type="PANTHER" id="PTHR31353">
    <property type="entry name" value="FAM98"/>
    <property type="match status" value="1"/>
</dbReference>
<dbReference type="Pfam" id="PF10239">
    <property type="entry name" value="DUF2465"/>
    <property type="match status" value="1"/>
</dbReference>
<evidence type="ECO:0008006" key="4">
    <source>
        <dbReference type="Google" id="ProtNLM"/>
    </source>
</evidence>
<keyword evidence="3" id="KW-1185">Reference proteome</keyword>
<dbReference type="Ensembl" id="ENSUAMT00000004383.1">
    <property type="protein sequence ID" value="ENSUAMP00000003849.1"/>
    <property type="gene ID" value="ENSUAMG00000003547.1"/>
</dbReference>
<dbReference type="Proteomes" id="UP000291022">
    <property type="component" value="Unassembled WGS sequence"/>
</dbReference>
<dbReference type="InterPro" id="IPR018797">
    <property type="entry name" value="FAM98"/>
</dbReference>
<dbReference type="OMA" id="CECSSLP"/>
<proteinExistence type="inferred from homology"/>
<dbReference type="AlphaFoldDB" id="A0A452QG29"/>
<dbReference type="PANTHER" id="PTHR31353:SF11">
    <property type="entry name" value="PROTEIN FAM98B"/>
    <property type="match status" value="1"/>
</dbReference>
<accession>A0A452QG29</accession>
<organism evidence="2 3">
    <name type="scientific">Ursus americanus</name>
    <name type="common">American black bear</name>
    <name type="synonym">Euarctos americanus</name>
    <dbReference type="NCBI Taxonomy" id="9643"/>
    <lineage>
        <taxon>Eukaryota</taxon>
        <taxon>Metazoa</taxon>
        <taxon>Chordata</taxon>
        <taxon>Craniata</taxon>
        <taxon>Vertebrata</taxon>
        <taxon>Euteleostomi</taxon>
        <taxon>Mammalia</taxon>
        <taxon>Eutheria</taxon>
        <taxon>Laurasiatheria</taxon>
        <taxon>Carnivora</taxon>
        <taxon>Caniformia</taxon>
        <taxon>Ursidae</taxon>
        <taxon>Ursus</taxon>
    </lineage>
</organism>
<evidence type="ECO:0000313" key="3">
    <source>
        <dbReference type="Proteomes" id="UP000291022"/>
    </source>
</evidence>
<reference evidence="2" key="3">
    <citation type="submission" date="2025-09" db="UniProtKB">
        <authorList>
            <consortium name="Ensembl"/>
        </authorList>
    </citation>
    <scope>IDENTIFICATION</scope>
</reference>
<comment type="similarity">
    <text evidence="1">Belongs to the FAM98 family.</text>
</comment>
<evidence type="ECO:0000256" key="1">
    <source>
        <dbReference type="ARBA" id="ARBA00007218"/>
    </source>
</evidence>
<dbReference type="GeneTree" id="ENSGT00440000037341"/>
<reference evidence="3" key="1">
    <citation type="submission" date="2016-06" db="EMBL/GenBank/DDBJ databases">
        <title>De novo assembly and RNA-Seq shows season-dependent expression and editing in black bear kidneys.</title>
        <authorList>
            <person name="Korstanje R."/>
            <person name="Srivastava A."/>
            <person name="Sarsani V.K."/>
            <person name="Sheehan S.M."/>
            <person name="Seger R.L."/>
            <person name="Barter M.E."/>
            <person name="Lindqvist C."/>
            <person name="Brody L.C."/>
            <person name="Mullikin J.C."/>
        </authorList>
    </citation>
    <scope>NUCLEOTIDE SEQUENCE [LARGE SCALE GENOMIC DNA]</scope>
</reference>
<sequence>MAKTVEDLMEEYKGPLLEEQALTKAAEGGLSSPEFSELCVWLGSQIKSLCNLEESITSAGRDDLESFQLEISGFLKEMACPYSVLVSGDIKDRLKKKDDCLKLLCKLSFFEHLNSYVCGFCYFQDL</sequence>
<dbReference type="STRING" id="9643.ENSUAMP00000003849"/>
<evidence type="ECO:0000313" key="2">
    <source>
        <dbReference type="Ensembl" id="ENSUAMP00000003849.1"/>
    </source>
</evidence>
<protein>
    <recommendedName>
        <fullName evidence="4">Family with sequence similarity 98 member B</fullName>
    </recommendedName>
</protein>